<gene>
    <name evidence="2" type="ORF">NTE_03368</name>
</gene>
<dbReference type="Proteomes" id="UP000028194">
    <property type="component" value="Chromosome"/>
</dbReference>
<accession>A0A075MUQ1</accession>
<feature type="transmembrane region" description="Helical" evidence="1">
    <location>
        <begin position="30"/>
        <end position="54"/>
    </location>
</feature>
<evidence type="ECO:0000313" key="3">
    <source>
        <dbReference type="Proteomes" id="UP000028194"/>
    </source>
</evidence>
<sequence length="230" mass="25376">MELLGLVSLGTASAYFGLSDWKTRVVDHRAILACYVLAVCVNSAIILTAAFTTIDKSTSSHESTISEWLAIIKESAIATILRAHGSIFAVLFLACTLFVFYRLNLLALGDALAIPAMLVMLLLAARPIEIIVYFVSALVFVLAISVGRNLGNNVRCREALNGPLRRRLYLLLFCYYGDGAACRYSFRYTGGTRRNYDRESYYVGTEKTWLVPGIPMLSGFMPAILVLLLI</sequence>
<protein>
    <submittedName>
        <fullName evidence="2">Uncharacterized protein</fullName>
    </submittedName>
</protein>
<keyword evidence="1" id="KW-0472">Membrane</keyword>
<dbReference type="AlphaFoldDB" id="A0A075MUQ1"/>
<dbReference type="KEGG" id="nev:NTE_03368"/>
<dbReference type="HOGENOM" id="CLU_1202583_0_0_2"/>
<feature type="transmembrane region" description="Helical" evidence="1">
    <location>
        <begin position="130"/>
        <end position="148"/>
    </location>
</feature>
<keyword evidence="1" id="KW-0812">Transmembrane</keyword>
<evidence type="ECO:0000313" key="2">
    <source>
        <dbReference type="EMBL" id="AIF85396.1"/>
    </source>
</evidence>
<name>A0A075MUQ1_9ARCH</name>
<evidence type="ECO:0000256" key="1">
    <source>
        <dbReference type="SAM" id="Phobius"/>
    </source>
</evidence>
<organism evidence="2 3">
    <name type="scientific">Candidatus Nitrososphaera evergladensis SR1</name>
    <dbReference type="NCBI Taxonomy" id="1459636"/>
    <lineage>
        <taxon>Archaea</taxon>
        <taxon>Nitrososphaerota</taxon>
        <taxon>Nitrososphaeria</taxon>
        <taxon>Nitrososphaerales</taxon>
        <taxon>Nitrososphaeraceae</taxon>
        <taxon>Nitrososphaera</taxon>
    </lineage>
</organism>
<keyword evidence="3" id="KW-1185">Reference proteome</keyword>
<feature type="transmembrane region" description="Helical" evidence="1">
    <location>
        <begin position="168"/>
        <end position="186"/>
    </location>
</feature>
<reference evidence="2 3" key="1">
    <citation type="journal article" date="2014" name="PLoS ONE">
        <title>Genome Sequence of Candidatus Nitrososphaera evergladensis from Group I.1b Enriched from Everglades Soil Reveals Novel Genomic Features of the Ammonia-Oxidizing Archaea.</title>
        <authorList>
            <person name="Zhalnina K.V."/>
            <person name="Dias R."/>
            <person name="Leonard M.T."/>
            <person name="Dorr de Quadros P."/>
            <person name="Camargo F.A."/>
            <person name="Drew J.C."/>
            <person name="Farmerie W.G."/>
            <person name="Daroub S.H."/>
            <person name="Triplett E.W."/>
        </authorList>
    </citation>
    <scope>NUCLEOTIDE SEQUENCE [LARGE SCALE GENOMIC DNA]</scope>
    <source>
        <strain evidence="2 3">SR1</strain>
    </source>
</reference>
<keyword evidence="1" id="KW-1133">Transmembrane helix</keyword>
<feature type="transmembrane region" description="Helical" evidence="1">
    <location>
        <begin position="105"/>
        <end position="123"/>
    </location>
</feature>
<feature type="transmembrane region" description="Helical" evidence="1">
    <location>
        <begin position="75"/>
        <end position="99"/>
    </location>
</feature>
<dbReference type="EMBL" id="CP007174">
    <property type="protein sequence ID" value="AIF85396.1"/>
    <property type="molecule type" value="Genomic_DNA"/>
</dbReference>
<proteinExistence type="predicted"/>
<feature type="transmembrane region" description="Helical" evidence="1">
    <location>
        <begin position="207"/>
        <end position="229"/>
    </location>
</feature>